<dbReference type="GO" id="GO:0004364">
    <property type="term" value="F:glutathione transferase activity"/>
    <property type="evidence" value="ECO:0007669"/>
    <property type="project" value="UniProtKB-EC"/>
</dbReference>
<dbReference type="InterPro" id="IPR036282">
    <property type="entry name" value="Glutathione-S-Trfase_C_sf"/>
</dbReference>
<dbReference type="SUPFAM" id="SSF47616">
    <property type="entry name" value="GST C-terminal domain-like"/>
    <property type="match status" value="1"/>
</dbReference>
<dbReference type="GO" id="GO:0005829">
    <property type="term" value="C:cytosol"/>
    <property type="evidence" value="ECO:0007669"/>
    <property type="project" value="UniProtKB-SubCell"/>
</dbReference>
<dbReference type="EMBL" id="RXIC02000023">
    <property type="protein sequence ID" value="KAB1214008.1"/>
    <property type="molecule type" value="Genomic_DNA"/>
</dbReference>
<evidence type="ECO:0000256" key="6">
    <source>
        <dbReference type="ARBA" id="ARBA00022679"/>
    </source>
</evidence>
<dbReference type="Proteomes" id="UP000516437">
    <property type="component" value="Chromosome 5"/>
</dbReference>
<dbReference type="EC" id="2.5.1.18" evidence="3"/>
<evidence type="ECO:0000313" key="10">
    <source>
        <dbReference type="EMBL" id="KAB1214008.1"/>
    </source>
</evidence>
<feature type="domain" description="GST N-terminal" evidence="8">
    <location>
        <begin position="1"/>
        <end position="87"/>
    </location>
</feature>
<keyword evidence="5" id="KW-0216">Detoxification</keyword>
<name>A0A6A1VQW8_9ROSI</name>
<dbReference type="InterPro" id="IPR010987">
    <property type="entry name" value="Glutathione-S-Trfase_C-like"/>
</dbReference>
<dbReference type="PANTHER" id="PTHR43900">
    <property type="entry name" value="GLUTATHIONE S-TRANSFERASE RHO"/>
    <property type="match status" value="1"/>
</dbReference>
<dbReference type="Pfam" id="PF13409">
    <property type="entry name" value="GST_N_2"/>
    <property type="match status" value="1"/>
</dbReference>
<evidence type="ECO:0000256" key="2">
    <source>
        <dbReference type="ARBA" id="ARBA00010128"/>
    </source>
</evidence>
<protein>
    <recommendedName>
        <fullName evidence="3">glutathione transferase</fullName>
        <ecNumber evidence="3">2.5.1.18</ecNumber>
    </recommendedName>
</protein>
<dbReference type="PANTHER" id="PTHR43900:SF3">
    <property type="entry name" value="GLUTATHIONE S-TRANSFERASE RHO"/>
    <property type="match status" value="1"/>
</dbReference>
<dbReference type="Pfam" id="PF00043">
    <property type="entry name" value="GST_C"/>
    <property type="match status" value="1"/>
</dbReference>
<dbReference type="PROSITE" id="PS50404">
    <property type="entry name" value="GST_NTER"/>
    <property type="match status" value="1"/>
</dbReference>
<dbReference type="InterPro" id="IPR004045">
    <property type="entry name" value="Glutathione_S-Trfase_N"/>
</dbReference>
<dbReference type="GO" id="GO:0009407">
    <property type="term" value="P:toxin catabolic process"/>
    <property type="evidence" value="ECO:0007669"/>
    <property type="project" value="UniProtKB-ARBA"/>
</dbReference>
<evidence type="ECO:0000256" key="3">
    <source>
        <dbReference type="ARBA" id="ARBA00012452"/>
    </source>
</evidence>
<dbReference type="AlphaFoldDB" id="A0A6A1VQW8"/>
<dbReference type="Gene3D" id="3.40.30.10">
    <property type="entry name" value="Glutaredoxin"/>
    <property type="match status" value="1"/>
</dbReference>
<dbReference type="GO" id="GO:0006749">
    <property type="term" value="P:glutathione metabolic process"/>
    <property type="evidence" value="ECO:0007669"/>
    <property type="project" value="TreeGrafter"/>
</dbReference>
<dbReference type="InterPro" id="IPR004046">
    <property type="entry name" value="GST_C"/>
</dbReference>
<reference evidence="10 11" key="1">
    <citation type="journal article" date="2019" name="Plant Biotechnol. J.">
        <title>The red bayberry genome and genetic basis of sex determination.</title>
        <authorList>
            <person name="Jia H.M."/>
            <person name="Jia H.J."/>
            <person name="Cai Q.L."/>
            <person name="Wang Y."/>
            <person name="Zhao H.B."/>
            <person name="Yang W.F."/>
            <person name="Wang G.Y."/>
            <person name="Li Y.H."/>
            <person name="Zhan D.L."/>
            <person name="Shen Y.T."/>
            <person name="Niu Q.F."/>
            <person name="Chang L."/>
            <person name="Qiu J."/>
            <person name="Zhao L."/>
            <person name="Xie H.B."/>
            <person name="Fu W.Y."/>
            <person name="Jin J."/>
            <person name="Li X.W."/>
            <person name="Jiao Y."/>
            <person name="Zhou C.C."/>
            <person name="Tu T."/>
            <person name="Chai C.Y."/>
            <person name="Gao J.L."/>
            <person name="Fan L.J."/>
            <person name="van de Weg E."/>
            <person name="Wang J.Y."/>
            <person name="Gao Z.S."/>
        </authorList>
    </citation>
    <scope>NUCLEOTIDE SEQUENCE [LARGE SCALE GENOMIC DNA]</scope>
    <source>
        <tissue evidence="10">Leaves</tissue>
    </source>
</reference>
<dbReference type="PROSITE" id="PS50405">
    <property type="entry name" value="GST_CTER"/>
    <property type="match status" value="1"/>
</dbReference>
<keyword evidence="4" id="KW-0963">Cytoplasm</keyword>
<evidence type="ECO:0000313" key="11">
    <source>
        <dbReference type="Proteomes" id="UP000516437"/>
    </source>
</evidence>
<evidence type="ECO:0000259" key="9">
    <source>
        <dbReference type="PROSITE" id="PS50405"/>
    </source>
</evidence>
<comment type="catalytic activity">
    <reaction evidence="7">
        <text>RX + glutathione = an S-substituted glutathione + a halide anion + H(+)</text>
        <dbReference type="Rhea" id="RHEA:16437"/>
        <dbReference type="ChEBI" id="CHEBI:15378"/>
        <dbReference type="ChEBI" id="CHEBI:16042"/>
        <dbReference type="ChEBI" id="CHEBI:17792"/>
        <dbReference type="ChEBI" id="CHEBI:57925"/>
        <dbReference type="ChEBI" id="CHEBI:90779"/>
        <dbReference type="EC" id="2.5.1.18"/>
    </reaction>
</comment>
<organism evidence="10 11">
    <name type="scientific">Morella rubra</name>
    <name type="common">Chinese bayberry</name>
    <dbReference type="NCBI Taxonomy" id="262757"/>
    <lineage>
        <taxon>Eukaryota</taxon>
        <taxon>Viridiplantae</taxon>
        <taxon>Streptophyta</taxon>
        <taxon>Embryophyta</taxon>
        <taxon>Tracheophyta</taxon>
        <taxon>Spermatophyta</taxon>
        <taxon>Magnoliopsida</taxon>
        <taxon>eudicotyledons</taxon>
        <taxon>Gunneridae</taxon>
        <taxon>Pentapetalae</taxon>
        <taxon>rosids</taxon>
        <taxon>fabids</taxon>
        <taxon>Fagales</taxon>
        <taxon>Myricaceae</taxon>
        <taxon>Morella</taxon>
    </lineage>
</organism>
<gene>
    <name evidence="10" type="ORF">CJ030_MR5G017271</name>
</gene>
<comment type="similarity">
    <text evidence="2">Belongs to the GST superfamily. Phi family.</text>
</comment>
<evidence type="ECO:0000256" key="5">
    <source>
        <dbReference type="ARBA" id="ARBA00022575"/>
    </source>
</evidence>
<dbReference type="InterPro" id="IPR036249">
    <property type="entry name" value="Thioredoxin-like_sf"/>
</dbReference>
<evidence type="ECO:0000256" key="4">
    <source>
        <dbReference type="ARBA" id="ARBA00022490"/>
    </source>
</evidence>
<sequence>MAIKVHGIAVSPYTARVLLCLHEKGLDYELLPVDLASGAHKQHSYLSPFGLVPALQDGELIGVGPRGHLDGSGGTTLLWPNGYNHPPNIANPLHSIAPDEQVIEAEMNKMGTVLDVYEERLSKSKYLAGESYSLADLHHIPILVSFMRTAKADAITSRPHVSAWWDDISSRPATVEVCTAYMKL</sequence>
<comment type="caution">
    <text evidence="10">The sequence shown here is derived from an EMBL/GenBank/DDBJ whole genome shotgun (WGS) entry which is preliminary data.</text>
</comment>
<comment type="subcellular location">
    <subcellularLocation>
        <location evidence="1">Cytoplasm</location>
        <location evidence="1">Cytosol</location>
    </subcellularLocation>
</comment>
<dbReference type="GO" id="GO:0043295">
    <property type="term" value="F:glutathione binding"/>
    <property type="evidence" value="ECO:0007669"/>
    <property type="project" value="TreeGrafter"/>
</dbReference>
<feature type="domain" description="GST C-terminal" evidence="9">
    <location>
        <begin position="66"/>
        <end position="184"/>
    </location>
</feature>
<keyword evidence="11" id="KW-1185">Reference proteome</keyword>
<evidence type="ECO:0000256" key="7">
    <source>
        <dbReference type="ARBA" id="ARBA00047960"/>
    </source>
</evidence>
<dbReference type="FunFam" id="1.20.1050.10:FF:000004">
    <property type="entry name" value="Glutathione S-transferase F2"/>
    <property type="match status" value="1"/>
</dbReference>
<evidence type="ECO:0000256" key="1">
    <source>
        <dbReference type="ARBA" id="ARBA00004514"/>
    </source>
</evidence>
<dbReference type="Gene3D" id="1.20.1050.10">
    <property type="match status" value="1"/>
</dbReference>
<keyword evidence="6 10" id="KW-0808">Transferase</keyword>
<evidence type="ECO:0000259" key="8">
    <source>
        <dbReference type="PROSITE" id="PS50404"/>
    </source>
</evidence>
<dbReference type="SUPFAM" id="SSF52833">
    <property type="entry name" value="Thioredoxin-like"/>
    <property type="match status" value="1"/>
</dbReference>
<dbReference type="OrthoDB" id="962032at2759"/>
<accession>A0A6A1VQW8</accession>
<proteinExistence type="inferred from homology"/>